<dbReference type="EMBL" id="JAVKGT010000044">
    <property type="protein sequence ID" value="MDR5712958.1"/>
    <property type="molecule type" value="Genomic_DNA"/>
</dbReference>
<sequence length="153" mass="15854">MFEPVVTYCGRLGGPVKSGTSDSGTDWASFSLAVQPKDKDPQTGRLVDGPTTWVRVSCFKGTARNVAASLDKGDLVIVVGRQRSGSYEKDGVTHQSLEVQADYVGADLSLDAWVKQADTPLAAGTGGGGSAQPGGFESYGGFAQPQGDGHAPY</sequence>
<dbReference type="PANTHER" id="PTHR10302">
    <property type="entry name" value="SINGLE-STRANDED DNA-BINDING PROTEIN"/>
    <property type="match status" value="1"/>
</dbReference>
<dbReference type="Gene3D" id="2.40.50.140">
    <property type="entry name" value="Nucleic acid-binding proteins"/>
    <property type="match status" value="1"/>
</dbReference>
<organism evidence="4 5">
    <name type="scientific">Nesterenkonia flava</name>
    <dbReference type="NCBI Taxonomy" id="469799"/>
    <lineage>
        <taxon>Bacteria</taxon>
        <taxon>Bacillati</taxon>
        <taxon>Actinomycetota</taxon>
        <taxon>Actinomycetes</taxon>
        <taxon>Micrococcales</taxon>
        <taxon>Micrococcaceae</taxon>
        <taxon>Nesterenkonia</taxon>
    </lineage>
</organism>
<dbReference type="PROSITE" id="PS50935">
    <property type="entry name" value="SSB"/>
    <property type="match status" value="1"/>
</dbReference>
<dbReference type="InterPro" id="IPR012340">
    <property type="entry name" value="NA-bd_OB-fold"/>
</dbReference>
<reference evidence="5" key="1">
    <citation type="submission" date="2023-07" db="EMBL/GenBank/DDBJ databases">
        <title>Description of three actinobacteria isolated from air of manufacturing shop in a pharmaceutical factory.</title>
        <authorList>
            <person name="Zhang D.-F."/>
        </authorList>
    </citation>
    <scope>NUCLEOTIDE SEQUENCE [LARGE SCALE GENOMIC DNA]</scope>
    <source>
        <strain evidence="5">CCTCC AB 207010</strain>
    </source>
</reference>
<evidence type="ECO:0000256" key="2">
    <source>
        <dbReference type="PROSITE-ProRule" id="PRU00252"/>
    </source>
</evidence>
<name>A0ABU1FWH3_9MICC</name>
<evidence type="ECO:0000313" key="4">
    <source>
        <dbReference type="EMBL" id="MDR5712958.1"/>
    </source>
</evidence>
<accession>A0ABU1FWH3</accession>
<evidence type="ECO:0000256" key="1">
    <source>
        <dbReference type="ARBA" id="ARBA00023125"/>
    </source>
</evidence>
<dbReference type="CDD" id="cd04496">
    <property type="entry name" value="SSB_OBF"/>
    <property type="match status" value="1"/>
</dbReference>
<evidence type="ECO:0000313" key="5">
    <source>
        <dbReference type="Proteomes" id="UP001260872"/>
    </source>
</evidence>
<feature type="region of interest" description="Disordered" evidence="3">
    <location>
        <begin position="124"/>
        <end position="153"/>
    </location>
</feature>
<dbReference type="GO" id="GO:0003677">
    <property type="term" value="F:DNA binding"/>
    <property type="evidence" value="ECO:0007669"/>
    <property type="project" value="UniProtKB-KW"/>
</dbReference>
<gene>
    <name evidence="4" type="ORF">RH857_12590</name>
</gene>
<dbReference type="Proteomes" id="UP001260872">
    <property type="component" value="Unassembled WGS sequence"/>
</dbReference>
<dbReference type="InterPro" id="IPR000424">
    <property type="entry name" value="Primosome_PriB/ssb"/>
</dbReference>
<protein>
    <submittedName>
        <fullName evidence="4">Single-stranded DNA-binding protein</fullName>
    </submittedName>
</protein>
<comment type="caution">
    <text evidence="4">The sequence shown here is derived from an EMBL/GenBank/DDBJ whole genome shotgun (WGS) entry which is preliminary data.</text>
</comment>
<dbReference type="SUPFAM" id="SSF50249">
    <property type="entry name" value="Nucleic acid-binding proteins"/>
    <property type="match status" value="1"/>
</dbReference>
<proteinExistence type="predicted"/>
<dbReference type="InterPro" id="IPR011344">
    <property type="entry name" value="ssDNA-bd"/>
</dbReference>
<dbReference type="PANTHER" id="PTHR10302:SF27">
    <property type="entry name" value="SINGLE-STRANDED DNA-BINDING PROTEIN"/>
    <property type="match status" value="1"/>
</dbReference>
<evidence type="ECO:0000256" key="3">
    <source>
        <dbReference type="SAM" id="MobiDB-lite"/>
    </source>
</evidence>
<keyword evidence="5" id="KW-1185">Reference proteome</keyword>
<keyword evidence="1 2" id="KW-0238">DNA-binding</keyword>
<dbReference type="RefSeq" id="WP_310538326.1">
    <property type="nucleotide sequence ID" value="NZ_BAAAOC010000012.1"/>
</dbReference>
<dbReference type="Pfam" id="PF00436">
    <property type="entry name" value="SSB"/>
    <property type="match status" value="1"/>
</dbReference>